<evidence type="ECO:0000313" key="1">
    <source>
        <dbReference type="EMBL" id="OAH29953.1"/>
    </source>
</evidence>
<dbReference type="Proteomes" id="UP000076947">
    <property type="component" value="Unassembled WGS sequence"/>
</dbReference>
<dbReference type="AlphaFoldDB" id="A0A177IM86"/>
<sequence length="148" mass="17053">MNSMFIIYRGRTVTWDNRPNDPRTWTVVCGSVWTEDEVRSLADKARAKGTPLISAEVPLAFTVNPDSPPTSVFIPGQISMDQNDPLAAEFSDFIPMKAYLTREEAERGEDDWDYVWEFPLPWIGRFMLTPFTLDQFPDDRMDAHKFSL</sequence>
<protein>
    <submittedName>
        <fullName evidence="1">Uncharacterized protein</fullName>
    </submittedName>
</protein>
<evidence type="ECO:0000313" key="2">
    <source>
        <dbReference type="Proteomes" id="UP000076947"/>
    </source>
</evidence>
<comment type="caution">
    <text evidence="1">The sequence shown here is derived from an EMBL/GenBank/DDBJ whole genome shotgun (WGS) entry which is preliminary data.</text>
</comment>
<dbReference type="EMBL" id="LSTQ01000010">
    <property type="protein sequence ID" value="OAH29953.1"/>
    <property type="molecule type" value="Genomic_DNA"/>
</dbReference>
<gene>
    <name evidence="1" type="ORF">AYJ05_08990</name>
</gene>
<dbReference type="RefSeq" id="WP_066839023.1">
    <property type="nucleotide sequence ID" value="NZ_LSTQ01000010.1"/>
</dbReference>
<dbReference type="STRING" id="1705.CA21670_12870"/>
<proteinExistence type="predicted"/>
<organism evidence="1 2">
    <name type="scientific">Corynebacterium stationis</name>
    <dbReference type="NCBI Taxonomy" id="1705"/>
    <lineage>
        <taxon>Bacteria</taxon>
        <taxon>Bacillati</taxon>
        <taxon>Actinomycetota</taxon>
        <taxon>Actinomycetes</taxon>
        <taxon>Mycobacteriales</taxon>
        <taxon>Corynebacteriaceae</taxon>
        <taxon>Corynebacterium</taxon>
    </lineage>
</organism>
<keyword evidence="2" id="KW-1185">Reference proteome</keyword>
<reference evidence="2" key="1">
    <citation type="submission" date="2016-02" db="EMBL/GenBank/DDBJ databases">
        <authorList>
            <person name="Kaur G."/>
            <person name="Nair G.R."/>
            <person name="Mayilraj S."/>
        </authorList>
    </citation>
    <scope>NUCLEOTIDE SEQUENCE [LARGE SCALE GENOMIC DNA]</scope>
    <source>
        <strain evidence="2">GA-15</strain>
    </source>
</reference>
<name>A0A177IM86_9CORY</name>
<accession>A0A177IM86</accession>
<dbReference type="OrthoDB" id="4413043at2"/>